<dbReference type="AlphaFoldDB" id="A0A1I8A3Y2"/>
<name>A0A1I8A3Y2_9BILA</name>
<dbReference type="WBParaSite" id="L893_g32615.t1">
    <property type="protein sequence ID" value="L893_g32615.t1"/>
    <property type="gene ID" value="L893_g32615"/>
</dbReference>
<dbReference type="Proteomes" id="UP000095287">
    <property type="component" value="Unplaced"/>
</dbReference>
<keyword evidence="1" id="KW-1185">Reference proteome</keyword>
<proteinExistence type="predicted"/>
<accession>A0A1I8A3Y2</accession>
<sequence length="78" mass="8947">MCERKLFDLWSIITRRSSYWLQVAGAKSEMANVVISISLVFYFDMELAHGLVIRAVRATFVAPVMSHVTKPFLRQVIT</sequence>
<evidence type="ECO:0000313" key="2">
    <source>
        <dbReference type="WBParaSite" id="L893_g32615.t1"/>
    </source>
</evidence>
<protein>
    <submittedName>
        <fullName evidence="2">7TM_GPCR_Srx domain-containing protein</fullName>
    </submittedName>
</protein>
<evidence type="ECO:0000313" key="1">
    <source>
        <dbReference type="Proteomes" id="UP000095287"/>
    </source>
</evidence>
<organism evidence="1 2">
    <name type="scientific">Steinernema glaseri</name>
    <dbReference type="NCBI Taxonomy" id="37863"/>
    <lineage>
        <taxon>Eukaryota</taxon>
        <taxon>Metazoa</taxon>
        <taxon>Ecdysozoa</taxon>
        <taxon>Nematoda</taxon>
        <taxon>Chromadorea</taxon>
        <taxon>Rhabditida</taxon>
        <taxon>Tylenchina</taxon>
        <taxon>Panagrolaimomorpha</taxon>
        <taxon>Strongyloidoidea</taxon>
        <taxon>Steinernematidae</taxon>
        <taxon>Steinernema</taxon>
    </lineage>
</organism>
<reference evidence="2" key="1">
    <citation type="submission" date="2016-11" db="UniProtKB">
        <authorList>
            <consortium name="WormBaseParasite"/>
        </authorList>
    </citation>
    <scope>IDENTIFICATION</scope>
</reference>